<organism evidence="1 2">
    <name type="scientific">Polycladospora coralii</name>
    <dbReference type="NCBI Taxonomy" id="2771432"/>
    <lineage>
        <taxon>Bacteria</taxon>
        <taxon>Bacillati</taxon>
        <taxon>Bacillota</taxon>
        <taxon>Bacilli</taxon>
        <taxon>Bacillales</taxon>
        <taxon>Thermoactinomycetaceae</taxon>
        <taxon>Polycladospora</taxon>
    </lineage>
</organism>
<evidence type="ECO:0008006" key="3">
    <source>
        <dbReference type="Google" id="ProtNLM"/>
    </source>
</evidence>
<dbReference type="SUPFAM" id="SSF160755">
    <property type="entry name" value="YugN-like"/>
    <property type="match status" value="1"/>
</dbReference>
<evidence type="ECO:0000313" key="1">
    <source>
        <dbReference type="EMBL" id="MBD1373173.1"/>
    </source>
</evidence>
<dbReference type="Proteomes" id="UP000661691">
    <property type="component" value="Unassembled WGS sequence"/>
</dbReference>
<dbReference type="InterPro" id="IPR014967">
    <property type="entry name" value="Uncharacterised_YugN-like"/>
</dbReference>
<dbReference type="AlphaFoldDB" id="A0A926NH02"/>
<dbReference type="EMBL" id="JACXAH010000018">
    <property type="protein sequence ID" value="MBD1373173.1"/>
    <property type="molecule type" value="Genomic_DNA"/>
</dbReference>
<reference evidence="1" key="1">
    <citation type="submission" date="2020-09" db="EMBL/GenBank/DDBJ databases">
        <title>A novel bacterium of genus Hazenella, isolated from South China Sea.</title>
        <authorList>
            <person name="Huang H."/>
            <person name="Mo K."/>
            <person name="Hu Y."/>
        </authorList>
    </citation>
    <scope>NUCLEOTIDE SEQUENCE</scope>
    <source>
        <strain evidence="1">IB182357</strain>
    </source>
</reference>
<gene>
    <name evidence="1" type="ORF">IC620_12510</name>
</gene>
<dbReference type="Gene3D" id="3.30.310.100">
    <property type="entry name" value="YugN-like"/>
    <property type="match status" value="1"/>
</dbReference>
<proteinExistence type="predicted"/>
<dbReference type="InterPro" id="IPR036491">
    <property type="entry name" value="YugN-like_sf"/>
</dbReference>
<name>A0A926NH02_9BACL</name>
<evidence type="ECO:0000313" key="2">
    <source>
        <dbReference type="Proteomes" id="UP000661691"/>
    </source>
</evidence>
<keyword evidence="2" id="KW-1185">Reference proteome</keyword>
<protein>
    <recommendedName>
        <fullName evidence="3">YugN-like family protein</fullName>
    </recommendedName>
</protein>
<dbReference type="Pfam" id="PF08868">
    <property type="entry name" value="YugN"/>
    <property type="match status" value="1"/>
</dbReference>
<sequence length="138" mass="15966">MISIQSSIIGYHNSFQSIKKLLDTEGFTLGSGYTYEHGYFDKPLDWEAIHGYRYYLRIPIHSIDGNDIDQPHTQIELGKPFVIKHEFRTDTNDPSADIGVFTSLINQFTTPIPAENHPIDVKWIQRAKKILHKIEMHI</sequence>
<accession>A0A926NH02</accession>
<dbReference type="RefSeq" id="WP_191142354.1">
    <property type="nucleotide sequence ID" value="NZ_JACXAH010000018.1"/>
</dbReference>
<comment type="caution">
    <text evidence="1">The sequence shown here is derived from an EMBL/GenBank/DDBJ whole genome shotgun (WGS) entry which is preliminary data.</text>
</comment>